<dbReference type="CDD" id="cd02073">
    <property type="entry name" value="P-type_ATPase_APLT_Dnf-like"/>
    <property type="match status" value="1"/>
</dbReference>
<feature type="transmembrane region" description="Helical" evidence="19">
    <location>
        <begin position="862"/>
        <end position="879"/>
    </location>
</feature>
<organism evidence="24">
    <name type="scientific">Schistocephalus solidus</name>
    <name type="common">Tapeworm</name>
    <dbReference type="NCBI Taxonomy" id="70667"/>
    <lineage>
        <taxon>Eukaryota</taxon>
        <taxon>Metazoa</taxon>
        <taxon>Spiralia</taxon>
        <taxon>Lophotrochozoa</taxon>
        <taxon>Platyhelminthes</taxon>
        <taxon>Cestoda</taxon>
        <taxon>Eucestoda</taxon>
        <taxon>Diphyllobothriidea</taxon>
        <taxon>Diphyllobothriidae</taxon>
        <taxon>Schistocephalus</taxon>
    </lineage>
</organism>
<feature type="transmembrane region" description="Helical" evidence="19">
    <location>
        <begin position="912"/>
        <end position="931"/>
    </location>
</feature>
<feature type="binding site" evidence="18">
    <location>
        <position position="773"/>
    </location>
    <ligand>
        <name>Mg(2+)</name>
        <dbReference type="ChEBI" id="CHEBI:18420"/>
    </ligand>
</feature>
<dbReference type="GO" id="GO:0005802">
    <property type="term" value="C:trans-Golgi network"/>
    <property type="evidence" value="ECO:0007669"/>
    <property type="project" value="TreeGrafter"/>
</dbReference>
<evidence type="ECO:0000256" key="8">
    <source>
        <dbReference type="ARBA" id="ARBA00022741"/>
    </source>
</evidence>
<evidence type="ECO:0000256" key="7">
    <source>
        <dbReference type="ARBA" id="ARBA00022723"/>
    </source>
</evidence>
<feature type="transmembrane region" description="Helical" evidence="19">
    <location>
        <begin position="285"/>
        <end position="310"/>
    </location>
</feature>
<dbReference type="EMBL" id="GEEE01009743">
    <property type="protein sequence ID" value="JAP53482.1"/>
    <property type="molecule type" value="Transcribed_RNA"/>
</dbReference>
<feature type="binding site" evidence="17">
    <location>
        <position position="659"/>
    </location>
    <ligand>
        <name>ATP</name>
        <dbReference type="ChEBI" id="CHEBI:30616"/>
    </ligand>
</feature>
<feature type="compositionally biased region" description="Basic and acidic residues" evidence="20">
    <location>
        <begin position="1115"/>
        <end position="1124"/>
    </location>
</feature>
<dbReference type="EC" id="7.6.2.1" evidence="19"/>
<dbReference type="InterPro" id="IPR059000">
    <property type="entry name" value="ATPase_P-type_domA"/>
</dbReference>
<dbReference type="Pfam" id="PF13246">
    <property type="entry name" value="Cation_ATPase"/>
    <property type="match status" value="1"/>
</dbReference>
<evidence type="ECO:0000259" key="21">
    <source>
        <dbReference type="Pfam" id="PF00122"/>
    </source>
</evidence>
<feature type="transmembrane region" description="Helical" evidence="19">
    <location>
        <begin position="969"/>
        <end position="992"/>
    </location>
</feature>
<feature type="binding site" evidence="17">
    <location>
        <position position="773"/>
    </location>
    <ligand>
        <name>ATP</name>
        <dbReference type="ChEBI" id="CHEBI:30616"/>
    </ligand>
</feature>
<feature type="binding site" evidence="17">
    <location>
        <position position="545"/>
    </location>
    <ligand>
        <name>ATP</name>
        <dbReference type="ChEBI" id="CHEBI:30616"/>
    </ligand>
</feature>
<keyword evidence="5" id="KW-0597">Phosphoprotein</keyword>
<feature type="domain" description="P-type ATPase C-terminal" evidence="23">
    <location>
        <begin position="795"/>
        <end position="1043"/>
    </location>
</feature>
<evidence type="ECO:0000256" key="14">
    <source>
        <dbReference type="ARBA" id="ARBA00034036"/>
    </source>
</evidence>
<keyword evidence="8 17" id="KW-0547">Nucleotide-binding</keyword>
<dbReference type="GO" id="GO:0090556">
    <property type="term" value="F:phosphatidylserine floppase activity"/>
    <property type="evidence" value="ECO:0007669"/>
    <property type="project" value="RHEA"/>
</dbReference>
<dbReference type="GO" id="GO:0045332">
    <property type="term" value="P:phospholipid translocation"/>
    <property type="evidence" value="ECO:0007669"/>
    <property type="project" value="TreeGrafter"/>
</dbReference>
<dbReference type="InterPro" id="IPR032631">
    <property type="entry name" value="P-type_ATPase_N"/>
</dbReference>
<feature type="binding site" evidence="17">
    <location>
        <position position="398"/>
    </location>
    <ligand>
        <name>ATP</name>
        <dbReference type="ChEBI" id="CHEBI:30616"/>
    </ligand>
</feature>
<keyword evidence="11 19" id="KW-1278">Translocase</keyword>
<dbReference type="Gene3D" id="3.40.50.1000">
    <property type="entry name" value="HAD superfamily/HAD-like"/>
    <property type="match status" value="1"/>
</dbReference>
<evidence type="ECO:0000256" key="19">
    <source>
        <dbReference type="RuleBase" id="RU362033"/>
    </source>
</evidence>
<dbReference type="InterPro" id="IPR036412">
    <property type="entry name" value="HAD-like_sf"/>
</dbReference>
<dbReference type="Pfam" id="PF16209">
    <property type="entry name" value="PhoLip_ATPase_N"/>
    <property type="match status" value="1"/>
</dbReference>
<evidence type="ECO:0000256" key="10">
    <source>
        <dbReference type="ARBA" id="ARBA00022842"/>
    </source>
</evidence>
<evidence type="ECO:0000256" key="5">
    <source>
        <dbReference type="ARBA" id="ARBA00022553"/>
    </source>
</evidence>
<dbReference type="SUPFAM" id="SSF81653">
    <property type="entry name" value="Calcium ATPase, transduction domain A"/>
    <property type="match status" value="1"/>
</dbReference>
<feature type="binding site" evidence="17">
    <location>
        <position position="743"/>
    </location>
    <ligand>
        <name>ATP</name>
        <dbReference type="ChEBI" id="CHEBI:30616"/>
    </ligand>
</feature>
<feature type="binding site" evidence="17">
    <location>
        <position position="772"/>
    </location>
    <ligand>
        <name>ATP</name>
        <dbReference type="ChEBI" id="CHEBI:30616"/>
    </ligand>
</feature>
<dbReference type="PANTHER" id="PTHR24092">
    <property type="entry name" value="PROBABLE PHOSPHOLIPID-TRANSPORTING ATPASE"/>
    <property type="match status" value="1"/>
</dbReference>
<feature type="binding site" evidence="17">
    <location>
        <position position="749"/>
    </location>
    <ligand>
        <name>ATP</name>
        <dbReference type="ChEBI" id="CHEBI:30616"/>
    </ligand>
</feature>
<keyword evidence="10 18" id="KW-0460">Magnesium</keyword>
<feature type="binding site" evidence="17">
    <location>
        <position position="658"/>
    </location>
    <ligand>
        <name>ATP</name>
        <dbReference type="ChEBI" id="CHEBI:30616"/>
    </ligand>
</feature>
<feature type="binding site" evidence="18">
    <location>
        <position position="769"/>
    </location>
    <ligand>
        <name>Mg(2+)</name>
        <dbReference type="ChEBI" id="CHEBI:18420"/>
    </ligand>
</feature>
<dbReference type="Gene3D" id="2.70.150.10">
    <property type="entry name" value="Calcium-transporting ATPase, cytoplasmic transduction domain A"/>
    <property type="match status" value="1"/>
</dbReference>
<protein>
    <recommendedName>
        <fullName evidence="19">Phospholipid-transporting ATPase</fullName>
        <ecNumber evidence="19">7.6.2.1</ecNumber>
    </recommendedName>
</protein>
<dbReference type="InterPro" id="IPR032630">
    <property type="entry name" value="P_typ_ATPase_c"/>
</dbReference>
<keyword evidence="4" id="KW-1003">Cell membrane</keyword>
<evidence type="ECO:0000256" key="3">
    <source>
        <dbReference type="ARBA" id="ARBA00008109"/>
    </source>
</evidence>
<dbReference type="InterPro" id="IPR023299">
    <property type="entry name" value="ATPase_P-typ_cyto_dom_N"/>
</dbReference>
<feature type="domain" description="P-type ATPase A" evidence="21">
    <location>
        <begin position="120"/>
        <end position="181"/>
    </location>
</feature>
<dbReference type="FunFam" id="3.40.1110.10:FF:000087">
    <property type="entry name" value="Phospholipid-transporting ATPase"/>
    <property type="match status" value="1"/>
</dbReference>
<keyword evidence="6 19" id="KW-0812">Transmembrane</keyword>
<feature type="binding site" evidence="17">
    <location>
        <position position="397"/>
    </location>
    <ligand>
        <name>ATP</name>
        <dbReference type="ChEBI" id="CHEBI:30616"/>
    </ligand>
</feature>
<feature type="domain" description="P-type ATPase N-terminal" evidence="22">
    <location>
        <begin position="34"/>
        <end position="90"/>
    </location>
</feature>
<dbReference type="FunFam" id="3.40.50.1000:FF:000014">
    <property type="entry name" value="Phospholipid-transporting ATPase"/>
    <property type="match status" value="1"/>
</dbReference>
<feature type="binding site" evidence="17">
    <location>
        <position position="399"/>
    </location>
    <ligand>
        <name>ATP</name>
        <dbReference type="ChEBI" id="CHEBI:30616"/>
    </ligand>
</feature>
<reference evidence="24" key="1">
    <citation type="submission" date="2016-01" db="EMBL/GenBank/DDBJ databases">
        <title>Reference transcriptome for the parasite Schistocephalus solidus: insights into the molecular evolution of parasitism.</title>
        <authorList>
            <person name="Hebert F.O."/>
            <person name="Grambauer S."/>
            <person name="Barber I."/>
            <person name="Landry C.R."/>
            <person name="Aubin-Horth N."/>
        </authorList>
    </citation>
    <scope>NUCLEOTIDE SEQUENCE</scope>
</reference>
<keyword evidence="13 19" id="KW-0472">Membrane</keyword>
<dbReference type="GO" id="GO:0000287">
    <property type="term" value="F:magnesium ion binding"/>
    <property type="evidence" value="ECO:0007669"/>
    <property type="project" value="UniProtKB-UniRule"/>
</dbReference>
<comment type="catalytic activity">
    <reaction evidence="15">
        <text>a 1,2-diacyl-sn-glycero-3-phospho-L-serine(out) + ATP + H2O = a 1,2-diacyl-sn-glycero-3-phospho-L-serine(in) + ADP + phosphate + H(+)</text>
        <dbReference type="Rhea" id="RHEA:38567"/>
        <dbReference type="ChEBI" id="CHEBI:15377"/>
        <dbReference type="ChEBI" id="CHEBI:15378"/>
        <dbReference type="ChEBI" id="CHEBI:30616"/>
        <dbReference type="ChEBI" id="CHEBI:43474"/>
        <dbReference type="ChEBI" id="CHEBI:57262"/>
        <dbReference type="ChEBI" id="CHEBI:456216"/>
    </reaction>
    <physiologicalReaction direction="left-to-right" evidence="15">
        <dbReference type="Rhea" id="RHEA:38568"/>
    </physiologicalReaction>
</comment>
<feature type="region of interest" description="Disordered" evidence="20">
    <location>
        <begin position="1083"/>
        <end position="1124"/>
    </location>
</feature>
<dbReference type="GO" id="GO:0016887">
    <property type="term" value="F:ATP hydrolysis activity"/>
    <property type="evidence" value="ECO:0007669"/>
    <property type="project" value="InterPro"/>
</dbReference>
<evidence type="ECO:0000256" key="16">
    <source>
        <dbReference type="PIRSR" id="PIRSR606539-1"/>
    </source>
</evidence>
<feature type="transmembrane region" description="Helical" evidence="19">
    <location>
        <begin position="1012"/>
        <end position="1033"/>
    </location>
</feature>
<dbReference type="InterPro" id="IPR044492">
    <property type="entry name" value="P_typ_ATPase_HD_dom"/>
</dbReference>
<evidence type="ECO:0000256" key="4">
    <source>
        <dbReference type="ARBA" id="ARBA00022475"/>
    </source>
</evidence>
<feature type="transmembrane region" description="Helical" evidence="19">
    <location>
        <begin position="943"/>
        <end position="962"/>
    </location>
</feature>
<accession>A0A0X3PY12</accession>
<feature type="transmembrane region" description="Helical" evidence="19">
    <location>
        <begin position="330"/>
        <end position="351"/>
    </location>
</feature>
<evidence type="ECO:0000256" key="2">
    <source>
        <dbReference type="ARBA" id="ARBA00004236"/>
    </source>
</evidence>
<evidence type="ECO:0000256" key="17">
    <source>
        <dbReference type="PIRSR" id="PIRSR606539-2"/>
    </source>
</evidence>
<feature type="binding site" evidence="17">
    <location>
        <position position="578"/>
    </location>
    <ligand>
        <name>ATP</name>
        <dbReference type="ChEBI" id="CHEBI:30616"/>
    </ligand>
</feature>
<feature type="binding site" evidence="18">
    <location>
        <position position="397"/>
    </location>
    <ligand>
        <name>Mg(2+)</name>
        <dbReference type="ChEBI" id="CHEBI:18420"/>
    </ligand>
</feature>
<comment type="subcellular location">
    <subcellularLocation>
        <location evidence="2">Cell membrane</location>
    </subcellularLocation>
    <subcellularLocation>
        <location evidence="1 19">Membrane</location>
        <topology evidence="1 19">Multi-pass membrane protein</topology>
    </subcellularLocation>
</comment>
<dbReference type="SFLD" id="SFLDG00002">
    <property type="entry name" value="C1.7:_P-type_atpase_like"/>
    <property type="match status" value="1"/>
</dbReference>
<dbReference type="InterPro" id="IPR018303">
    <property type="entry name" value="ATPase_P-typ_P_site"/>
</dbReference>
<dbReference type="AlphaFoldDB" id="A0A0X3PY12"/>
<evidence type="ECO:0000256" key="6">
    <source>
        <dbReference type="ARBA" id="ARBA00022692"/>
    </source>
</evidence>
<evidence type="ECO:0000256" key="1">
    <source>
        <dbReference type="ARBA" id="ARBA00004141"/>
    </source>
</evidence>
<keyword evidence="12 19" id="KW-1133">Transmembrane helix</keyword>
<feature type="binding site" evidence="18">
    <location>
        <position position="399"/>
    </location>
    <ligand>
        <name>Mg(2+)</name>
        <dbReference type="ChEBI" id="CHEBI:18420"/>
    </ligand>
</feature>
<dbReference type="SFLD" id="SFLDS00003">
    <property type="entry name" value="Haloacid_Dehalogenase"/>
    <property type="match status" value="1"/>
</dbReference>
<dbReference type="PRINTS" id="PR00119">
    <property type="entry name" value="CATATPASE"/>
</dbReference>
<evidence type="ECO:0000256" key="20">
    <source>
        <dbReference type="SAM" id="MobiDB-lite"/>
    </source>
</evidence>
<feature type="binding site" evidence="17">
    <location>
        <position position="660"/>
    </location>
    <ligand>
        <name>ATP</name>
        <dbReference type="ChEBI" id="CHEBI:30616"/>
    </ligand>
</feature>
<dbReference type="Gene3D" id="3.40.1110.10">
    <property type="entry name" value="Calcium-transporting ATPase, cytoplasmic domain N"/>
    <property type="match status" value="1"/>
</dbReference>
<comment type="similarity">
    <text evidence="3 19">Belongs to the cation transport ATPase (P-type) (TC 3.A.3) family. Type IV subfamily.</text>
</comment>
<evidence type="ECO:0000256" key="11">
    <source>
        <dbReference type="ARBA" id="ARBA00022967"/>
    </source>
</evidence>
<evidence type="ECO:0000256" key="12">
    <source>
        <dbReference type="ARBA" id="ARBA00022989"/>
    </source>
</evidence>
<evidence type="ECO:0000313" key="24">
    <source>
        <dbReference type="EMBL" id="JAP53482.1"/>
    </source>
</evidence>
<dbReference type="PROSITE" id="PS00154">
    <property type="entry name" value="ATPASE_E1_E2"/>
    <property type="match status" value="1"/>
</dbReference>
<proteinExistence type="inferred from homology"/>
<evidence type="ECO:0000259" key="23">
    <source>
        <dbReference type="Pfam" id="PF16212"/>
    </source>
</evidence>
<dbReference type="InterPro" id="IPR008250">
    <property type="entry name" value="ATPase_P-typ_transduc_dom_A_sf"/>
</dbReference>
<comment type="cofactor">
    <cofactor evidence="18">
        <name>Mg(2+)</name>
        <dbReference type="ChEBI" id="CHEBI:18420"/>
    </cofactor>
</comment>
<evidence type="ECO:0000259" key="22">
    <source>
        <dbReference type="Pfam" id="PF16209"/>
    </source>
</evidence>
<feature type="binding site" evidence="17">
    <location>
        <position position="522"/>
    </location>
    <ligand>
        <name>ATP</name>
        <dbReference type="ChEBI" id="CHEBI:30616"/>
    </ligand>
</feature>
<feature type="transmembrane region" description="Helical" evidence="19">
    <location>
        <begin position="835"/>
        <end position="856"/>
    </location>
</feature>
<evidence type="ECO:0000256" key="13">
    <source>
        <dbReference type="ARBA" id="ARBA00023136"/>
    </source>
</evidence>
<dbReference type="InterPro" id="IPR001757">
    <property type="entry name" value="P_typ_ATPase"/>
</dbReference>
<feature type="active site" description="4-aspartylphosphate intermediate" evidence="16">
    <location>
        <position position="397"/>
    </location>
</feature>
<comment type="catalytic activity">
    <reaction evidence="14 19">
        <text>ATP + H2O + phospholipidSide 1 = ADP + phosphate + phospholipidSide 2.</text>
        <dbReference type="EC" id="7.6.2.1"/>
    </reaction>
</comment>
<keyword evidence="7 18" id="KW-0479">Metal-binding</keyword>
<dbReference type="FunFam" id="2.70.150.10:FF:000021">
    <property type="entry name" value="Phospholipid-transporting ATPase"/>
    <property type="match status" value="1"/>
</dbReference>
<feature type="compositionally biased region" description="Polar residues" evidence="20">
    <location>
        <begin position="1104"/>
        <end position="1114"/>
    </location>
</feature>
<dbReference type="Pfam" id="PF00122">
    <property type="entry name" value="E1-E2_ATPase"/>
    <property type="match status" value="1"/>
</dbReference>
<dbReference type="InterPro" id="IPR023298">
    <property type="entry name" value="ATPase_P-typ_TM_dom_sf"/>
</dbReference>
<name>A0A0X3PY12_SCHSO</name>
<dbReference type="SUPFAM" id="SSF81665">
    <property type="entry name" value="Calcium ATPase, transmembrane domain M"/>
    <property type="match status" value="1"/>
</dbReference>
<dbReference type="GO" id="GO:0005524">
    <property type="term" value="F:ATP binding"/>
    <property type="evidence" value="ECO:0007669"/>
    <property type="project" value="UniProtKB-UniRule"/>
</dbReference>
<evidence type="ECO:0000256" key="9">
    <source>
        <dbReference type="ARBA" id="ARBA00022840"/>
    </source>
</evidence>
<evidence type="ECO:0000256" key="18">
    <source>
        <dbReference type="PIRSR" id="PIRSR606539-3"/>
    </source>
</evidence>
<dbReference type="SUPFAM" id="SSF81660">
    <property type="entry name" value="Metal cation-transporting ATPase, ATP-binding domain N"/>
    <property type="match status" value="1"/>
</dbReference>
<dbReference type="PANTHER" id="PTHR24092:SF150">
    <property type="entry name" value="PHOSPHOLIPID-TRANSPORTING ATPASE"/>
    <property type="match status" value="1"/>
</dbReference>
<dbReference type="InterPro" id="IPR006539">
    <property type="entry name" value="P-type_ATPase_IV"/>
</dbReference>
<dbReference type="NCBIfam" id="TIGR01652">
    <property type="entry name" value="ATPase-Plipid"/>
    <property type="match status" value="1"/>
</dbReference>
<sequence>MNTDQTDDYMHITVSNENNHDLGQRSILINRIQGVKFCSNEISTGKYNVWTFIPKFIFEQFRKYANMFFLAVALLQQIPGVSPTGRFTTVVPLTIILFVSAVKEIIEDFKRHTADKTTNRTKTLVLRDGHWIEVPWMHVKVGDVVKVVNNGGIPADLLLLSSSEPMGMCYIETSNLDGETNLKLRQGLKVTAEYLTAETLETVGWRVDCEKPNRNLDEFVGTLWLSDGNAHPIGPNQLVLRGATLKNTHWIFGAVLYTGKETKVMLNSAAAPLKRSSVDKQTNKYILLLLLLLAFLTLFTVIANAVWAFYKDNTEWYLGDTRVTAASVGFMVMTAFIMFHTIIPISLQVSLEVVRFIQAFFINWDQEMYDADSDTAAMARTSNLNEDLGKVKHIFSDKTGTLTRNVMEFKRCSIAGQAFGTEYGDLSAIDDDRLLKRIKLKDDDVHFFFTTLAVCHTVVPEVVTTEMGEQVIRYQASSPDESALVQASSRLGYVFSERTPDTITVVVQGQKQTFKVLHVLEFTSSRKRMSVIVKDPAGRLLLMTKGADSVIYERLSSDSKYTRETFEHMEEFAEAGLRTLCIAYSVLESDFYEQWKSAYHEASISLENRDAKLEAVAEQIEQNLMLMGATAIEDKLQELVPETIADLLSAGISIWVLTGDKQETAINIGFSCKLLTPEQSQFILDATSPEEMEIQLKDARENFTGETKALIINGKTVDFALAPECRKDFLEIAMSCASVICCRVSPWQKAEVVRLVRSESSGVTLAIGDGVNDVGMIQAAHIGVGISGKEGMQAASASDYAIGQFRFLKRLLFLHGTWNYYRITTVILYSFYKNICLFLILFWFTFASGFSGQILFERWSMALYNVAFSALPPLAIGLFDRVCSEAYCMKHPSIYCGVQEVYPFNLAAFLRWLSNAVFHSLILFLVPAAAFHTDVVYGNGQTASLLVLGSSVYTFVVVTVCLKAGMEHNAWTVFSHVAIWGSIISWFLFLAVYPEVYPTLPLAAEMVGMNAAVYGCPIFWLCLLLVPPLTLTLDFAKKVWTRPHWETIVLEDLGRLPFGPRIGTRVRFSHLFRFHRRKPQGANELSIEERPNTGYAFSQDENRSVSQTQVVRSADSSRPKPKGD</sequence>
<feature type="binding site" evidence="17">
    <location>
        <position position="481"/>
    </location>
    <ligand>
        <name>ATP</name>
        <dbReference type="ChEBI" id="CHEBI:30616"/>
    </ligand>
</feature>
<keyword evidence="9 17" id="KW-0067">ATP-binding</keyword>
<dbReference type="SFLD" id="SFLDF00027">
    <property type="entry name" value="p-type_atpase"/>
    <property type="match status" value="1"/>
</dbReference>
<dbReference type="SUPFAM" id="SSF56784">
    <property type="entry name" value="HAD-like"/>
    <property type="match status" value="1"/>
</dbReference>
<dbReference type="InterPro" id="IPR023214">
    <property type="entry name" value="HAD_sf"/>
</dbReference>
<evidence type="ECO:0000256" key="15">
    <source>
        <dbReference type="ARBA" id="ARBA00051303"/>
    </source>
</evidence>
<gene>
    <name evidence="24" type="ORF">TR128168</name>
</gene>
<dbReference type="NCBIfam" id="TIGR01494">
    <property type="entry name" value="ATPase_P-type"/>
    <property type="match status" value="1"/>
</dbReference>
<dbReference type="GO" id="GO:0005886">
    <property type="term" value="C:plasma membrane"/>
    <property type="evidence" value="ECO:0007669"/>
    <property type="project" value="UniProtKB-SubCell"/>
</dbReference>
<dbReference type="Pfam" id="PF16212">
    <property type="entry name" value="PhoLip_ATPase_C"/>
    <property type="match status" value="1"/>
</dbReference>